<dbReference type="Pfam" id="PF25954">
    <property type="entry name" value="Beta-barrel_RND_2"/>
    <property type="match status" value="1"/>
</dbReference>
<keyword evidence="5" id="KW-1185">Reference proteome</keyword>
<dbReference type="InterPro" id="IPR058625">
    <property type="entry name" value="MdtA-like_BSH"/>
</dbReference>
<name>A0ABN4TSS3_9BURK</name>
<dbReference type="InterPro" id="IPR050739">
    <property type="entry name" value="MFP"/>
</dbReference>
<feature type="coiled-coil region" evidence="1">
    <location>
        <begin position="171"/>
        <end position="208"/>
    </location>
</feature>
<dbReference type="PRINTS" id="PR01490">
    <property type="entry name" value="RTXTOXIND"/>
</dbReference>
<gene>
    <name evidence="4" type="ORF">BKK80_19000</name>
</gene>
<dbReference type="Pfam" id="PF25917">
    <property type="entry name" value="BSH_RND"/>
    <property type="match status" value="1"/>
</dbReference>
<organism evidence="4 5">
    <name type="scientific">Cupriavidus malaysiensis</name>
    <dbReference type="NCBI Taxonomy" id="367825"/>
    <lineage>
        <taxon>Bacteria</taxon>
        <taxon>Pseudomonadati</taxon>
        <taxon>Pseudomonadota</taxon>
        <taxon>Betaproteobacteria</taxon>
        <taxon>Burkholderiales</taxon>
        <taxon>Burkholderiaceae</taxon>
        <taxon>Cupriavidus</taxon>
    </lineage>
</organism>
<dbReference type="PANTHER" id="PTHR30386">
    <property type="entry name" value="MEMBRANE FUSION SUBUNIT OF EMRAB-TOLC MULTIDRUG EFFLUX PUMP"/>
    <property type="match status" value="1"/>
</dbReference>
<evidence type="ECO:0000313" key="4">
    <source>
        <dbReference type="EMBL" id="AOZ07686.1"/>
    </source>
</evidence>
<dbReference type="Gene3D" id="2.40.30.170">
    <property type="match status" value="1"/>
</dbReference>
<evidence type="ECO:0000313" key="5">
    <source>
        <dbReference type="Proteomes" id="UP000177515"/>
    </source>
</evidence>
<dbReference type="PANTHER" id="PTHR30386:SF24">
    <property type="entry name" value="MULTIDRUG RESISTANCE EFFLUX PUMP"/>
    <property type="match status" value="1"/>
</dbReference>
<feature type="domain" description="Multidrug resistance protein MdtA-like barrel-sandwich hybrid" evidence="2">
    <location>
        <begin position="50"/>
        <end position="243"/>
    </location>
</feature>
<dbReference type="SUPFAM" id="SSF111369">
    <property type="entry name" value="HlyD-like secretion proteins"/>
    <property type="match status" value="2"/>
</dbReference>
<evidence type="ECO:0000256" key="1">
    <source>
        <dbReference type="SAM" id="Coils"/>
    </source>
</evidence>
<accession>A0ABN4TSS3</accession>
<reference evidence="4 5" key="1">
    <citation type="submission" date="2016-10" db="EMBL/GenBank/DDBJ databases">
        <title>Complete genome sequences of three Cupriavidus strains isolated from various Malaysian environments.</title>
        <authorList>
            <person name="Abdullah A.A.-A."/>
            <person name="Shafie N.A.H."/>
            <person name="Lau N.S."/>
        </authorList>
    </citation>
    <scope>NUCLEOTIDE SEQUENCE [LARGE SCALE GENOMIC DNA]</scope>
    <source>
        <strain evidence="4 5">USMAA1020</strain>
    </source>
</reference>
<sequence length="347" mass="36632">MALPRQIQIATVSLVALIALGALAYLNQPEAEAAVQSTDNAYVRADFTVVAPQVSGRVAQVLVQDNQVVQAGTLLATLDDRDFVVALDSARAQVQSSEAAIDSLQAQQARQQSVIREARASVAADDAALRLARADTARYRNLAADGAGTVQALQQAEARLAIQQAGRDRNAATHEAARQQLEILRADLQKARAVLAQARAAQAAAELNLSYTRVVAPQAGMVGERSVRVGAFVGAGKPLMVVVPLDAVYVEANYRETQLAHVRPGQPVRIKVDALPGVVLRGRVDSVAPASSLSYAPIAPQNATGNFTKIVQRLPTRIRLDPAQPEAARLRVGMSVEPEIETGAGGA</sequence>
<dbReference type="Gene3D" id="2.40.50.100">
    <property type="match status" value="1"/>
</dbReference>
<dbReference type="Proteomes" id="UP000177515">
    <property type="component" value="Chromosome 1"/>
</dbReference>
<protein>
    <submittedName>
        <fullName evidence="4">Efflux transporter periplasmic adaptor subunit</fullName>
    </submittedName>
</protein>
<dbReference type="EMBL" id="CP017754">
    <property type="protein sequence ID" value="AOZ07686.1"/>
    <property type="molecule type" value="Genomic_DNA"/>
</dbReference>
<feature type="domain" description="CusB-like beta-barrel" evidence="3">
    <location>
        <begin position="248"/>
        <end position="290"/>
    </location>
</feature>
<dbReference type="InterPro" id="IPR058792">
    <property type="entry name" value="Beta-barrel_RND_2"/>
</dbReference>
<dbReference type="RefSeq" id="WP_071015774.1">
    <property type="nucleotide sequence ID" value="NZ_CP017754.1"/>
</dbReference>
<dbReference type="Gene3D" id="1.10.287.470">
    <property type="entry name" value="Helix hairpin bin"/>
    <property type="match status" value="1"/>
</dbReference>
<keyword evidence="1" id="KW-0175">Coiled coil</keyword>
<evidence type="ECO:0000259" key="2">
    <source>
        <dbReference type="Pfam" id="PF25917"/>
    </source>
</evidence>
<evidence type="ECO:0000259" key="3">
    <source>
        <dbReference type="Pfam" id="PF25954"/>
    </source>
</evidence>
<proteinExistence type="predicted"/>